<accession>A6G136</accession>
<name>A6G136_9BACT</name>
<gene>
    <name evidence="2" type="ORF">PPSIR1_11165</name>
</gene>
<evidence type="ECO:0000256" key="1">
    <source>
        <dbReference type="SAM" id="MobiDB-lite"/>
    </source>
</evidence>
<dbReference type="STRING" id="391625.PPSIR1_11165"/>
<organism evidence="2 3">
    <name type="scientific">Plesiocystis pacifica SIR-1</name>
    <dbReference type="NCBI Taxonomy" id="391625"/>
    <lineage>
        <taxon>Bacteria</taxon>
        <taxon>Pseudomonadati</taxon>
        <taxon>Myxococcota</taxon>
        <taxon>Polyangia</taxon>
        <taxon>Nannocystales</taxon>
        <taxon>Nannocystaceae</taxon>
        <taxon>Plesiocystis</taxon>
    </lineage>
</organism>
<keyword evidence="3" id="KW-1185">Reference proteome</keyword>
<sequence length="193" mass="21185">MADDPPPAVPPADPHDVDSIDGIVNALYDSVSFAEGERPTWERFRSLFQPSAVMVRVNPRVTREVAARSGSWGRPATSETGADEGGASPHSDDQPEALRVSSIDDYIARTTAAIEGGALRGFTERELTRRTEVFADVAQVFSTYERSAEAEGVRRGVNSMAMVKDGERWWIVSLSWTDETDDGPLPSRYQPRS</sequence>
<protein>
    <recommendedName>
        <fullName evidence="4">SnoaL-like domain-containing protein</fullName>
    </recommendedName>
</protein>
<dbReference type="OrthoDB" id="8754772at2"/>
<dbReference type="InterPro" id="IPR032710">
    <property type="entry name" value="NTF2-like_dom_sf"/>
</dbReference>
<dbReference type="RefSeq" id="WP_006970435.1">
    <property type="nucleotide sequence ID" value="NZ_ABCS01000011.1"/>
</dbReference>
<evidence type="ECO:0000313" key="2">
    <source>
        <dbReference type="EMBL" id="EDM80331.1"/>
    </source>
</evidence>
<comment type="caution">
    <text evidence="2">The sequence shown here is derived from an EMBL/GenBank/DDBJ whole genome shotgun (WGS) entry which is preliminary data.</text>
</comment>
<feature type="region of interest" description="Disordered" evidence="1">
    <location>
        <begin position="64"/>
        <end position="98"/>
    </location>
</feature>
<proteinExistence type="predicted"/>
<reference evidence="2 3" key="1">
    <citation type="submission" date="2007-06" db="EMBL/GenBank/DDBJ databases">
        <authorList>
            <person name="Shimkets L."/>
            <person name="Ferriera S."/>
            <person name="Johnson J."/>
            <person name="Kravitz S."/>
            <person name="Beeson K."/>
            <person name="Sutton G."/>
            <person name="Rogers Y.-H."/>
            <person name="Friedman R."/>
            <person name="Frazier M."/>
            <person name="Venter J.C."/>
        </authorList>
    </citation>
    <scope>NUCLEOTIDE SEQUENCE [LARGE SCALE GENOMIC DNA]</scope>
    <source>
        <strain evidence="2 3">SIR-1</strain>
    </source>
</reference>
<dbReference type="SUPFAM" id="SSF54427">
    <property type="entry name" value="NTF2-like"/>
    <property type="match status" value="1"/>
</dbReference>
<dbReference type="AlphaFoldDB" id="A6G136"/>
<evidence type="ECO:0000313" key="3">
    <source>
        <dbReference type="Proteomes" id="UP000005801"/>
    </source>
</evidence>
<dbReference type="EMBL" id="ABCS01000011">
    <property type="protein sequence ID" value="EDM80331.1"/>
    <property type="molecule type" value="Genomic_DNA"/>
</dbReference>
<evidence type="ECO:0008006" key="4">
    <source>
        <dbReference type="Google" id="ProtNLM"/>
    </source>
</evidence>
<dbReference type="Proteomes" id="UP000005801">
    <property type="component" value="Unassembled WGS sequence"/>
</dbReference>
<dbReference type="eggNOG" id="ENOG502ZPJP">
    <property type="taxonomic scope" value="Bacteria"/>
</dbReference>